<comment type="caution">
    <text evidence="1">The sequence shown here is derived from an EMBL/GenBank/DDBJ whole genome shotgun (WGS) entry which is preliminary data.</text>
</comment>
<dbReference type="PANTHER" id="PTHR31973:SF187">
    <property type="entry name" value="MUTATOR TRANSPOSASE MUDRA PROTEIN"/>
    <property type="match status" value="1"/>
</dbReference>
<accession>A0A9R1WBC4</accession>
<keyword evidence="2" id="KW-1185">Reference proteome</keyword>
<dbReference type="AlphaFoldDB" id="A0A9R1WBC4"/>
<evidence type="ECO:0008006" key="3">
    <source>
        <dbReference type="Google" id="ProtNLM"/>
    </source>
</evidence>
<name>A0A9R1WBC4_LACSA</name>
<dbReference type="PANTHER" id="PTHR31973">
    <property type="entry name" value="POLYPROTEIN, PUTATIVE-RELATED"/>
    <property type="match status" value="1"/>
</dbReference>
<proteinExistence type="predicted"/>
<sequence>MRARMRGFSLIDGKLSDHFARVWDCGHELMRSNPDNTIRIYINVNPCNITTFHRIHTCFKAIREGWKGGCHRVIGLDGSCLKGRCKGELLIEIGRDANNQGTRINKNGSRIWLMITLDCRVEGVCLLEARMNTLPYVEHRQCVRHIYANFRKATAKFTLEGDFKYNMESIKAIGSPAYDHLMAMEPYSWCMAYFSTGLVCEAVEMRFLSFLMQSP</sequence>
<dbReference type="EMBL" id="NBSK02000002">
    <property type="protein sequence ID" value="KAJ0220798.1"/>
    <property type="molecule type" value="Genomic_DNA"/>
</dbReference>
<organism evidence="1 2">
    <name type="scientific">Lactuca sativa</name>
    <name type="common">Garden lettuce</name>
    <dbReference type="NCBI Taxonomy" id="4236"/>
    <lineage>
        <taxon>Eukaryota</taxon>
        <taxon>Viridiplantae</taxon>
        <taxon>Streptophyta</taxon>
        <taxon>Embryophyta</taxon>
        <taxon>Tracheophyta</taxon>
        <taxon>Spermatophyta</taxon>
        <taxon>Magnoliopsida</taxon>
        <taxon>eudicotyledons</taxon>
        <taxon>Gunneridae</taxon>
        <taxon>Pentapetalae</taxon>
        <taxon>asterids</taxon>
        <taxon>campanulids</taxon>
        <taxon>Asterales</taxon>
        <taxon>Asteraceae</taxon>
        <taxon>Cichorioideae</taxon>
        <taxon>Cichorieae</taxon>
        <taxon>Lactucinae</taxon>
        <taxon>Lactuca</taxon>
    </lineage>
</organism>
<gene>
    <name evidence="1" type="ORF">LSAT_V11C200086210</name>
</gene>
<evidence type="ECO:0000313" key="1">
    <source>
        <dbReference type="EMBL" id="KAJ0220798.1"/>
    </source>
</evidence>
<evidence type="ECO:0000313" key="2">
    <source>
        <dbReference type="Proteomes" id="UP000235145"/>
    </source>
</evidence>
<reference evidence="1 2" key="1">
    <citation type="journal article" date="2017" name="Nat. Commun.">
        <title>Genome assembly with in vitro proximity ligation data and whole-genome triplication in lettuce.</title>
        <authorList>
            <person name="Reyes-Chin-Wo S."/>
            <person name="Wang Z."/>
            <person name="Yang X."/>
            <person name="Kozik A."/>
            <person name="Arikit S."/>
            <person name="Song C."/>
            <person name="Xia L."/>
            <person name="Froenicke L."/>
            <person name="Lavelle D.O."/>
            <person name="Truco M.J."/>
            <person name="Xia R."/>
            <person name="Zhu S."/>
            <person name="Xu C."/>
            <person name="Xu H."/>
            <person name="Xu X."/>
            <person name="Cox K."/>
            <person name="Korf I."/>
            <person name="Meyers B.C."/>
            <person name="Michelmore R.W."/>
        </authorList>
    </citation>
    <scope>NUCLEOTIDE SEQUENCE [LARGE SCALE GENOMIC DNA]</scope>
    <source>
        <strain evidence="2">cv. Salinas</strain>
        <tissue evidence="1">Seedlings</tissue>
    </source>
</reference>
<dbReference type="Proteomes" id="UP000235145">
    <property type="component" value="Unassembled WGS sequence"/>
</dbReference>
<protein>
    <recommendedName>
        <fullName evidence="3">MULE transposase domain-containing protein</fullName>
    </recommendedName>
</protein>